<evidence type="ECO:0000256" key="1">
    <source>
        <dbReference type="SAM" id="SignalP"/>
    </source>
</evidence>
<dbReference type="WBParaSite" id="PSU_v2.g6787.t1">
    <property type="protein sequence ID" value="PSU_v2.g6787.t1"/>
    <property type="gene ID" value="PSU_v2.g6787"/>
</dbReference>
<proteinExistence type="predicted"/>
<dbReference type="AlphaFoldDB" id="A0A914Z4G7"/>
<feature type="signal peptide" evidence="1">
    <location>
        <begin position="1"/>
        <end position="16"/>
    </location>
</feature>
<evidence type="ECO:0000313" key="2">
    <source>
        <dbReference type="Proteomes" id="UP000887577"/>
    </source>
</evidence>
<protein>
    <submittedName>
        <fullName evidence="3">Lipid-binding serum glycoprotein N-terminal domain-containing protein</fullName>
    </submittedName>
</protein>
<accession>A0A914Z4G7</accession>
<dbReference type="PANTHER" id="PTHR10504:SF139">
    <property type="entry name" value="BPI2 DOMAIN-CONTAINING PROTEIN"/>
    <property type="match status" value="1"/>
</dbReference>
<sequence length="255" mass="28092">MRWIFAYFVVVSFATAQLNIPNLLINEKPTGISGVKSRISPRGVKYVASFLTNSLLTELVTVSINTAPQNVKTSGGNLIVNDMILGIHHAPDSIETSLMPPNAVYLEVKNINISSKASLSGGITETAIINAPNAHAQIQVAILKTSLGAPNLRIMSCKLTHNSPVTVQMSENLFKNGLVHEAPELLQSLLCSRIEFLVEERINARFGLLSPKIPLANVNEEVIVKDLISKMLVIRRQRYKTFTFFLPQMIIIISF</sequence>
<dbReference type="GO" id="GO:0008289">
    <property type="term" value="F:lipid binding"/>
    <property type="evidence" value="ECO:0007669"/>
    <property type="project" value="InterPro"/>
</dbReference>
<dbReference type="InterPro" id="IPR032942">
    <property type="entry name" value="BPI/LBP/Plunc"/>
</dbReference>
<dbReference type="GO" id="GO:0005615">
    <property type="term" value="C:extracellular space"/>
    <property type="evidence" value="ECO:0007669"/>
    <property type="project" value="TreeGrafter"/>
</dbReference>
<keyword evidence="1" id="KW-0732">Signal</keyword>
<reference evidence="3" key="1">
    <citation type="submission" date="2022-11" db="UniProtKB">
        <authorList>
            <consortium name="WormBaseParasite"/>
        </authorList>
    </citation>
    <scope>IDENTIFICATION</scope>
</reference>
<dbReference type="InterPro" id="IPR017943">
    <property type="entry name" value="Bactericidal_perm-incr_a/b_dom"/>
</dbReference>
<keyword evidence="2" id="KW-1185">Reference proteome</keyword>
<evidence type="ECO:0000313" key="3">
    <source>
        <dbReference type="WBParaSite" id="PSU_v2.g6787.t1"/>
    </source>
</evidence>
<dbReference type="SUPFAM" id="SSF55394">
    <property type="entry name" value="Bactericidal permeability-increasing protein, BPI"/>
    <property type="match status" value="1"/>
</dbReference>
<organism evidence="2 3">
    <name type="scientific">Panagrolaimus superbus</name>
    <dbReference type="NCBI Taxonomy" id="310955"/>
    <lineage>
        <taxon>Eukaryota</taxon>
        <taxon>Metazoa</taxon>
        <taxon>Ecdysozoa</taxon>
        <taxon>Nematoda</taxon>
        <taxon>Chromadorea</taxon>
        <taxon>Rhabditida</taxon>
        <taxon>Tylenchina</taxon>
        <taxon>Panagrolaimomorpha</taxon>
        <taxon>Panagrolaimoidea</taxon>
        <taxon>Panagrolaimidae</taxon>
        <taxon>Panagrolaimus</taxon>
    </lineage>
</organism>
<name>A0A914Z4G7_9BILA</name>
<dbReference type="Gene3D" id="3.15.10.10">
    <property type="entry name" value="Bactericidal permeability-increasing protein, domain 1"/>
    <property type="match status" value="1"/>
</dbReference>
<feature type="chain" id="PRO_5036676789" evidence="1">
    <location>
        <begin position="17"/>
        <end position="255"/>
    </location>
</feature>
<dbReference type="PANTHER" id="PTHR10504">
    <property type="entry name" value="BACTERICIDAL PERMEABILITY-INCREASING BPI PROTEIN-RELATED"/>
    <property type="match status" value="1"/>
</dbReference>
<dbReference type="Proteomes" id="UP000887577">
    <property type="component" value="Unplaced"/>
</dbReference>